<name>A0A934QAN0_9MICO</name>
<protein>
    <submittedName>
        <fullName evidence="1">Recombinase RecT</fullName>
    </submittedName>
</protein>
<evidence type="ECO:0000313" key="1">
    <source>
        <dbReference type="EMBL" id="MBK0420385.1"/>
    </source>
</evidence>
<dbReference type="GO" id="GO:0003677">
    <property type="term" value="F:DNA binding"/>
    <property type="evidence" value="ECO:0007669"/>
    <property type="project" value="InterPro"/>
</dbReference>
<accession>A0A934QAN0</accession>
<keyword evidence="2" id="KW-1185">Reference proteome</keyword>
<sequence length="261" mass="29248">MSDLSQAAVAVKKNPTMADLIEKQKPEIERQLGGAMSSDAFVRAVLTEVRKSPKLAQADPATVLGGVMLAAQLRLEIGSGLGEFYLTPRKEKGRDICLPIIGYQGMIKLALRSEFVTDIQTFMVREGDMFEYGANAERGMFFEWKPRDFEEDRHWIGVVAVARMKQGGTAWIYLTKDAVYDRRPHYWDKGTPWQTHEEEMAQKTAIRALSKRLPKSTDLGRAIEADEQKVTHVRGLEDLSVQPVEDVQDAEVVPDGPVQAD</sequence>
<dbReference type="Pfam" id="PF03837">
    <property type="entry name" value="RecT"/>
    <property type="match status" value="1"/>
</dbReference>
<dbReference type="InterPro" id="IPR018330">
    <property type="entry name" value="RecT_fam"/>
</dbReference>
<evidence type="ECO:0000313" key="2">
    <source>
        <dbReference type="Proteomes" id="UP000608530"/>
    </source>
</evidence>
<reference evidence="1" key="1">
    <citation type="submission" date="2020-12" db="EMBL/GenBank/DDBJ databases">
        <title>Leucobacter sp. CAS1, isolated from Chromium sludge.</title>
        <authorList>
            <person name="Xu Z."/>
        </authorList>
    </citation>
    <scope>NUCLEOTIDE SEQUENCE</scope>
    <source>
        <strain evidence="1">CSA1</strain>
    </source>
</reference>
<dbReference type="Proteomes" id="UP000608530">
    <property type="component" value="Unassembled WGS sequence"/>
</dbReference>
<organism evidence="1 2">
    <name type="scientific">Leucobacter chromiisoli</name>
    <dbReference type="NCBI Taxonomy" id="2796471"/>
    <lineage>
        <taxon>Bacteria</taxon>
        <taxon>Bacillati</taxon>
        <taxon>Actinomycetota</taxon>
        <taxon>Actinomycetes</taxon>
        <taxon>Micrococcales</taxon>
        <taxon>Microbacteriaceae</taxon>
        <taxon>Leucobacter</taxon>
    </lineage>
</organism>
<dbReference type="InterPro" id="IPR004590">
    <property type="entry name" value="ssDNA_annealing_RecT"/>
</dbReference>
<dbReference type="AlphaFoldDB" id="A0A934QAN0"/>
<dbReference type="RefSeq" id="WP_200116524.1">
    <property type="nucleotide sequence ID" value="NZ_JAEHOH010000028.1"/>
</dbReference>
<comment type="caution">
    <text evidence="1">The sequence shown here is derived from an EMBL/GenBank/DDBJ whole genome shotgun (WGS) entry which is preliminary data.</text>
</comment>
<gene>
    <name evidence="1" type="ORF">JD276_15255</name>
</gene>
<dbReference type="EMBL" id="JAEHOH010000028">
    <property type="protein sequence ID" value="MBK0420385.1"/>
    <property type="molecule type" value="Genomic_DNA"/>
</dbReference>
<dbReference type="NCBIfam" id="TIGR00616">
    <property type="entry name" value="rect"/>
    <property type="match status" value="1"/>
</dbReference>
<proteinExistence type="predicted"/>
<dbReference type="GO" id="GO:0006259">
    <property type="term" value="P:DNA metabolic process"/>
    <property type="evidence" value="ECO:0007669"/>
    <property type="project" value="InterPro"/>
</dbReference>